<dbReference type="AlphaFoldDB" id="A0A318SKB9"/>
<name>A0A318SKB9_9BURK</name>
<dbReference type="GO" id="GO:0008289">
    <property type="term" value="F:lipid binding"/>
    <property type="evidence" value="ECO:0007669"/>
    <property type="project" value="UniProtKB-UniRule"/>
</dbReference>
<evidence type="ECO:0000256" key="2">
    <source>
        <dbReference type="PIRNR" id="PIRNR036893"/>
    </source>
</evidence>
<dbReference type="GO" id="GO:0009279">
    <property type="term" value="C:cell outer membrane"/>
    <property type="evidence" value="ECO:0007669"/>
    <property type="project" value="UniProtKB-SubCell"/>
</dbReference>
<reference evidence="4 5" key="1">
    <citation type="submission" date="2018-06" db="EMBL/GenBank/DDBJ databases">
        <title>Genomic Encyclopedia of Type Strains, Phase III (KMG-III): the genomes of soil and plant-associated and newly described type strains.</title>
        <authorList>
            <person name="Whitman W."/>
        </authorList>
    </citation>
    <scope>NUCLEOTIDE SEQUENCE [LARGE SCALE GENOMIC DNA]</scope>
    <source>
        <strain evidence="4 5">CECT 7646</strain>
    </source>
</reference>
<keyword evidence="2 4" id="KW-0449">Lipoprotein</keyword>
<dbReference type="SUPFAM" id="SSF50814">
    <property type="entry name" value="Lipocalins"/>
    <property type="match status" value="1"/>
</dbReference>
<dbReference type="Proteomes" id="UP000247540">
    <property type="component" value="Unassembled WGS sequence"/>
</dbReference>
<keyword evidence="2" id="KW-0472">Membrane</keyword>
<comment type="similarity">
    <text evidence="1 2">Belongs to the calycin superfamily. Lipocalin family.</text>
</comment>
<comment type="caution">
    <text evidence="4">The sequence shown here is derived from an EMBL/GenBank/DDBJ whole genome shotgun (WGS) entry which is preliminary data.</text>
</comment>
<dbReference type="Pfam" id="PF08212">
    <property type="entry name" value="Lipocalin_2"/>
    <property type="match status" value="1"/>
</dbReference>
<dbReference type="PIRSF" id="PIRSF036893">
    <property type="entry name" value="Lipocalin_ApoD"/>
    <property type="match status" value="1"/>
</dbReference>
<keyword evidence="2" id="KW-0446">Lipid-binding</keyword>
<organism evidence="4 5">
    <name type="scientific">Xylophilus ampelinus</name>
    <dbReference type="NCBI Taxonomy" id="54067"/>
    <lineage>
        <taxon>Bacteria</taxon>
        <taxon>Pseudomonadati</taxon>
        <taxon>Pseudomonadota</taxon>
        <taxon>Betaproteobacteria</taxon>
        <taxon>Burkholderiales</taxon>
        <taxon>Xylophilus</taxon>
    </lineage>
</organism>
<dbReference type="PANTHER" id="PTHR10612">
    <property type="entry name" value="APOLIPOPROTEIN D"/>
    <property type="match status" value="1"/>
</dbReference>
<keyword evidence="2" id="KW-0998">Cell outer membrane</keyword>
<dbReference type="InterPro" id="IPR012674">
    <property type="entry name" value="Calycin"/>
</dbReference>
<proteinExistence type="inferred from homology"/>
<evidence type="ECO:0000256" key="1">
    <source>
        <dbReference type="ARBA" id="ARBA00006889"/>
    </source>
</evidence>
<feature type="domain" description="Lipocalin/cytosolic fatty-acid binding" evidence="3">
    <location>
        <begin position="25"/>
        <end position="175"/>
    </location>
</feature>
<protein>
    <recommendedName>
        <fullName evidence="2">Outer membrane lipoprotein Blc</fullName>
    </recommendedName>
</protein>
<dbReference type="InterPro" id="IPR047202">
    <property type="entry name" value="Lipocalin_Blc-like_dom"/>
</dbReference>
<evidence type="ECO:0000313" key="5">
    <source>
        <dbReference type="Proteomes" id="UP000247540"/>
    </source>
</evidence>
<evidence type="ECO:0000259" key="3">
    <source>
        <dbReference type="Pfam" id="PF08212"/>
    </source>
</evidence>
<dbReference type="Gene3D" id="2.40.128.20">
    <property type="match status" value="1"/>
</dbReference>
<evidence type="ECO:0000313" key="4">
    <source>
        <dbReference type="EMBL" id="PYE75932.1"/>
    </source>
</evidence>
<comment type="subcellular location">
    <subcellularLocation>
        <location evidence="2">Cell outer membrane</location>
    </subcellularLocation>
</comment>
<keyword evidence="5" id="KW-1185">Reference proteome</keyword>
<dbReference type="InterPro" id="IPR000566">
    <property type="entry name" value="Lipocln_cytosolic_FA-bd_dom"/>
</dbReference>
<dbReference type="CDD" id="cd19438">
    <property type="entry name" value="lipocalin_Blc-like"/>
    <property type="match status" value="1"/>
</dbReference>
<accession>A0A318SKB9</accession>
<sequence>MVASFFGGLAYAAEDAPALSAVASVDLLRYAGTWYEIARIPNFFQRKCVSDVSANYAPQTDGTVTVTNRCRRADGEVEAVVGQARRPSVRGEPIPDEGKLRVRFAPRWLAFIPAVWGDYWILSLDPQYTMSLVGTPDRHYLWLLSRYPTVGPDVVDEWLARAQALGFDITHVVRAAAPTDTPD</sequence>
<comment type="function">
    <text evidence="2">Involved in the storage or transport of lipids necessary for membrane maintenance under stressful conditions. Displays a binding preference for lysophospholipids.</text>
</comment>
<dbReference type="GO" id="GO:0006950">
    <property type="term" value="P:response to stress"/>
    <property type="evidence" value="ECO:0007669"/>
    <property type="project" value="UniProtKB-ARBA"/>
</dbReference>
<dbReference type="EMBL" id="QJTC01000018">
    <property type="protein sequence ID" value="PYE75932.1"/>
    <property type="molecule type" value="Genomic_DNA"/>
</dbReference>
<comment type="subunit">
    <text evidence="2">Homodimer.</text>
</comment>
<dbReference type="InterPro" id="IPR022271">
    <property type="entry name" value="Lipocalin_ApoD"/>
</dbReference>
<gene>
    <name evidence="4" type="ORF">DFQ15_11858</name>
</gene>
<dbReference type="PANTHER" id="PTHR10612:SF34">
    <property type="entry name" value="APOLIPOPROTEIN D"/>
    <property type="match status" value="1"/>
</dbReference>